<feature type="transmembrane region" description="Helical" evidence="2">
    <location>
        <begin position="61"/>
        <end position="81"/>
    </location>
</feature>
<feature type="transmembrane region" description="Helical" evidence="2">
    <location>
        <begin position="121"/>
        <end position="140"/>
    </location>
</feature>
<proteinExistence type="predicted"/>
<dbReference type="EMBL" id="JRNH01000016">
    <property type="protein sequence ID" value="KGF20343.1"/>
    <property type="molecule type" value="Genomic_DNA"/>
</dbReference>
<dbReference type="RefSeq" id="WP_035756163.1">
    <property type="nucleotide sequence ID" value="NZ_JRNH01000016.1"/>
</dbReference>
<dbReference type="Proteomes" id="UP000053528">
    <property type="component" value="Unassembled WGS sequence"/>
</dbReference>
<feature type="transmembrane region" description="Helical" evidence="2">
    <location>
        <begin position="93"/>
        <end position="115"/>
    </location>
</feature>
<feature type="transmembrane region" description="Helical" evidence="2">
    <location>
        <begin position="147"/>
        <end position="164"/>
    </location>
</feature>
<evidence type="ECO:0000313" key="4">
    <source>
        <dbReference type="Proteomes" id="UP000053528"/>
    </source>
</evidence>
<name>A0A095YDQ5_9MICC</name>
<feature type="compositionally biased region" description="Basic and acidic residues" evidence="1">
    <location>
        <begin position="259"/>
        <end position="284"/>
    </location>
</feature>
<protein>
    <submittedName>
        <fullName evidence="3">Uncharacterized protein</fullName>
    </submittedName>
</protein>
<accession>A0A095YDQ5</accession>
<comment type="caution">
    <text evidence="3">The sequence shown here is derived from an EMBL/GenBank/DDBJ whole genome shotgun (WGS) entry which is preliminary data.</text>
</comment>
<keyword evidence="2" id="KW-0472">Membrane</keyword>
<feature type="region of interest" description="Disordered" evidence="1">
    <location>
        <begin position="204"/>
        <end position="325"/>
    </location>
</feature>
<feature type="transmembrane region" description="Helical" evidence="2">
    <location>
        <begin position="34"/>
        <end position="55"/>
    </location>
</feature>
<feature type="compositionally biased region" description="Low complexity" evidence="1">
    <location>
        <begin position="299"/>
        <end position="310"/>
    </location>
</feature>
<reference evidence="3 4" key="1">
    <citation type="submission" date="2014-07" db="EMBL/GenBank/DDBJ databases">
        <authorList>
            <person name="McCorrison J."/>
            <person name="Sanka R."/>
            <person name="Torralba M."/>
            <person name="Gillis M."/>
            <person name="Haft D.H."/>
            <person name="Methe B."/>
            <person name="Sutton G."/>
            <person name="Nelson K.E."/>
        </authorList>
    </citation>
    <scope>NUCLEOTIDE SEQUENCE [LARGE SCALE GENOMIC DNA]</scope>
    <source>
        <strain evidence="3 4">DNF00011</strain>
    </source>
</reference>
<evidence type="ECO:0000256" key="1">
    <source>
        <dbReference type="SAM" id="MobiDB-lite"/>
    </source>
</evidence>
<gene>
    <name evidence="3" type="ORF">HMPREF2128_06020</name>
</gene>
<evidence type="ECO:0000256" key="2">
    <source>
        <dbReference type="SAM" id="Phobius"/>
    </source>
</evidence>
<organism evidence="3 4">
    <name type="scientific">Pseudoglutamicibacter albus DNF00011</name>
    <dbReference type="NCBI Taxonomy" id="1401063"/>
    <lineage>
        <taxon>Bacteria</taxon>
        <taxon>Bacillati</taxon>
        <taxon>Actinomycetota</taxon>
        <taxon>Actinomycetes</taxon>
        <taxon>Micrococcales</taxon>
        <taxon>Micrococcaceae</taxon>
        <taxon>Pseudoglutamicibacter</taxon>
    </lineage>
</organism>
<feature type="compositionally biased region" description="Pro residues" evidence="1">
    <location>
        <begin position="316"/>
        <end position="325"/>
    </location>
</feature>
<evidence type="ECO:0000313" key="3">
    <source>
        <dbReference type="EMBL" id="KGF20343.1"/>
    </source>
</evidence>
<keyword evidence="2" id="KW-1133">Transmembrane helix</keyword>
<sequence length="325" mass="33381">MIKEQALPTKPTHTGAFTLEPAQRQARAVMRGGGISFLVLAAWWGVAAALFQWGSPITGQIALLVGAVVAQPITWALLKLLGGPAWLPSENPLRGLALANAAIPVVCVLAAMAMATKIPEAFFAAAMVGWAAAALPDATLYGMRIHWLFGGLLILIPVLLWFALPAILPWAGLIGVVMFTLFGPLILRSGNLLPADGSVPSMTQAAELSTSAKPSADTKDAERKDADRKAGSVRNAEAEKNGAGKKAEQKTVATNNDAARNDAAKGSVKDPARKDAGPDARGDAGKGAPKTPGTSTPNAGSPDAGAPDAGSLGGQPPQPPRPPRP</sequence>
<feature type="compositionally biased region" description="Polar residues" evidence="1">
    <location>
        <begin position="204"/>
        <end position="213"/>
    </location>
</feature>
<feature type="compositionally biased region" description="Basic and acidic residues" evidence="1">
    <location>
        <begin position="216"/>
        <end position="249"/>
    </location>
</feature>
<keyword evidence="2" id="KW-0812">Transmembrane</keyword>
<dbReference type="Pfam" id="PF22765">
    <property type="entry name" value="DUF7010"/>
    <property type="match status" value="1"/>
</dbReference>
<dbReference type="InterPro" id="IPR053824">
    <property type="entry name" value="DUF7010"/>
</dbReference>
<dbReference type="AlphaFoldDB" id="A0A095YDQ5"/>